<dbReference type="EMBL" id="SRMA01025207">
    <property type="protein sequence ID" value="TRY97849.1"/>
    <property type="molecule type" value="Genomic_DNA"/>
</dbReference>
<dbReference type="GO" id="GO:0008198">
    <property type="term" value="F:ferrous iron binding"/>
    <property type="evidence" value="ECO:0007669"/>
    <property type="project" value="TreeGrafter"/>
</dbReference>
<accession>A0A553R6N7</accession>
<feature type="region of interest" description="Disordered" evidence="2">
    <location>
        <begin position="41"/>
        <end position="74"/>
    </location>
</feature>
<gene>
    <name evidence="3" type="ORF">DNTS_009862</name>
</gene>
<dbReference type="GO" id="GO:0031418">
    <property type="term" value="F:L-ascorbic acid binding"/>
    <property type="evidence" value="ECO:0007669"/>
    <property type="project" value="UniProtKB-KW"/>
</dbReference>
<dbReference type="PANTHER" id="PTHR12907">
    <property type="entry name" value="EGL NINE HOMOLOG-RELATED"/>
    <property type="match status" value="1"/>
</dbReference>
<keyword evidence="4" id="KW-1185">Reference proteome</keyword>
<dbReference type="GO" id="GO:0005634">
    <property type="term" value="C:nucleus"/>
    <property type="evidence" value="ECO:0007669"/>
    <property type="project" value="TreeGrafter"/>
</dbReference>
<proteinExistence type="predicted"/>
<name>A0A553R6N7_9TELE</name>
<organism evidence="3 4">
    <name type="scientific">Danionella cerebrum</name>
    <dbReference type="NCBI Taxonomy" id="2873325"/>
    <lineage>
        <taxon>Eukaryota</taxon>
        <taxon>Metazoa</taxon>
        <taxon>Chordata</taxon>
        <taxon>Craniata</taxon>
        <taxon>Vertebrata</taxon>
        <taxon>Euteleostomi</taxon>
        <taxon>Actinopterygii</taxon>
        <taxon>Neopterygii</taxon>
        <taxon>Teleostei</taxon>
        <taxon>Ostariophysi</taxon>
        <taxon>Cypriniformes</taxon>
        <taxon>Danionidae</taxon>
        <taxon>Danioninae</taxon>
        <taxon>Danionella</taxon>
    </lineage>
</organism>
<dbReference type="OrthoDB" id="76265at2759"/>
<dbReference type="GO" id="GO:0071456">
    <property type="term" value="P:cellular response to hypoxia"/>
    <property type="evidence" value="ECO:0007669"/>
    <property type="project" value="TreeGrafter"/>
</dbReference>
<sequence length="235" mass="26445">MWSQTARERARYTSASVLDSMAEENYDQIRDSLLLHQEQSPKNLLDEPRGAGMPLQLRRPRSNRPKSKERRRLHTQKLVARYIAPCMNSYGMCIVDNFLGDKVGERVLQEVKRIDQRGIMRDGQLVSQKQDKNKGIRGDKIAWVSGTESDCQNIGFLLSRMDRLITCADGKMDKFKIRGRHKDGDVGCTPSHGACMRLSGSSMAVELEHECAQTAPDDALYLKSVESPGKSGQFG</sequence>
<evidence type="ECO:0000256" key="2">
    <source>
        <dbReference type="SAM" id="MobiDB-lite"/>
    </source>
</evidence>
<keyword evidence="1" id="KW-0847">Vitamin C</keyword>
<dbReference type="Gene3D" id="2.60.120.620">
    <property type="entry name" value="q2cbj1_9rhob like domain"/>
    <property type="match status" value="1"/>
</dbReference>
<dbReference type="GO" id="GO:0005737">
    <property type="term" value="C:cytoplasm"/>
    <property type="evidence" value="ECO:0007669"/>
    <property type="project" value="TreeGrafter"/>
</dbReference>
<feature type="compositionally biased region" description="Basic residues" evidence="2">
    <location>
        <begin position="58"/>
        <end position="74"/>
    </location>
</feature>
<protein>
    <submittedName>
        <fullName evidence="3">Uncharacterized protein</fullName>
    </submittedName>
</protein>
<comment type="caution">
    <text evidence="3">The sequence shown here is derived from an EMBL/GenBank/DDBJ whole genome shotgun (WGS) entry which is preliminary data.</text>
</comment>
<dbReference type="Proteomes" id="UP000316079">
    <property type="component" value="Unassembled WGS sequence"/>
</dbReference>
<evidence type="ECO:0000313" key="4">
    <source>
        <dbReference type="Proteomes" id="UP000316079"/>
    </source>
</evidence>
<evidence type="ECO:0000256" key="1">
    <source>
        <dbReference type="ARBA" id="ARBA00022896"/>
    </source>
</evidence>
<reference evidence="3 4" key="1">
    <citation type="journal article" date="2019" name="Sci. Data">
        <title>Hybrid genome assembly and annotation of Danionella translucida.</title>
        <authorList>
            <person name="Kadobianskyi M."/>
            <person name="Schulze L."/>
            <person name="Schuelke M."/>
            <person name="Judkewitz B."/>
        </authorList>
    </citation>
    <scope>NUCLEOTIDE SEQUENCE [LARGE SCALE GENOMIC DNA]</scope>
    <source>
        <strain evidence="3 4">Bolton</strain>
    </source>
</reference>
<dbReference type="GO" id="GO:0031545">
    <property type="term" value="F:peptidyl-proline 4-dioxygenase activity"/>
    <property type="evidence" value="ECO:0007669"/>
    <property type="project" value="TreeGrafter"/>
</dbReference>
<evidence type="ECO:0000313" key="3">
    <source>
        <dbReference type="EMBL" id="TRY97849.1"/>
    </source>
</evidence>
<dbReference type="PANTHER" id="PTHR12907:SF28">
    <property type="entry name" value="PROLYL HYDROXYLASE EGLN3"/>
    <property type="match status" value="1"/>
</dbReference>
<dbReference type="InterPro" id="IPR051559">
    <property type="entry name" value="HIF_prolyl_hydroxylases"/>
</dbReference>
<dbReference type="AlphaFoldDB" id="A0A553R6N7"/>